<feature type="transmembrane region" description="Helical" evidence="1">
    <location>
        <begin position="368"/>
        <end position="391"/>
    </location>
</feature>
<feature type="transmembrane region" description="Helical" evidence="1">
    <location>
        <begin position="113"/>
        <end position="135"/>
    </location>
</feature>
<feature type="transmembrane region" description="Helical" evidence="1">
    <location>
        <begin position="318"/>
        <end position="339"/>
    </location>
</feature>
<feature type="transmembrane region" description="Helical" evidence="1">
    <location>
        <begin position="170"/>
        <end position="197"/>
    </location>
</feature>
<dbReference type="PANTHER" id="PTHR44216:SF3">
    <property type="entry name" value="PROTEIN O-MANNOSYL-TRANSFERASE TMTC2"/>
    <property type="match status" value="1"/>
</dbReference>
<feature type="transmembrane region" description="Helical" evidence="1">
    <location>
        <begin position="246"/>
        <end position="265"/>
    </location>
</feature>
<dbReference type="GO" id="GO:0035269">
    <property type="term" value="P:protein O-linked glycosylation via mannose"/>
    <property type="evidence" value="ECO:0007669"/>
    <property type="project" value="TreeGrafter"/>
</dbReference>
<dbReference type="AlphaFoldDB" id="A0A2H0NGX9"/>
<keyword evidence="1" id="KW-1133">Transmembrane helix</keyword>
<comment type="caution">
    <text evidence="2">The sequence shown here is derived from an EMBL/GenBank/DDBJ whole genome shotgun (WGS) entry which is preliminary data.</text>
</comment>
<evidence type="ECO:0000256" key="1">
    <source>
        <dbReference type="SAM" id="Phobius"/>
    </source>
</evidence>
<dbReference type="EMBL" id="PCWS01000099">
    <property type="protein sequence ID" value="PIR08142.1"/>
    <property type="molecule type" value="Genomic_DNA"/>
</dbReference>
<keyword evidence="1" id="KW-0472">Membrane</keyword>
<evidence type="ECO:0000313" key="2">
    <source>
        <dbReference type="EMBL" id="PIR08142.1"/>
    </source>
</evidence>
<protein>
    <submittedName>
        <fullName evidence="2">Uncharacterized protein</fullName>
    </submittedName>
</protein>
<feature type="transmembrane region" description="Helical" evidence="1">
    <location>
        <begin position="209"/>
        <end position="226"/>
    </location>
</feature>
<gene>
    <name evidence="2" type="ORF">COV53_04505</name>
</gene>
<sequence length="493" mass="57265">MMKYFKINNINIFLIVFFCFILFFPGFTTYFYQDDFIHLSYSQSFRQIVESFNILNKASYPYYRPISTQLYFYIGKLIFGFNPLGYHIINFILFILNIILVNRLVKLLTNNHVISLLSCVFFAINSTHIAPLFSAANVQELFFVLFGLLTVDNYIRWLKFNKIINYHFSILFLVFALMSKETAIILPGILFITNIYTRKINLRKLFKDFIPYLLISFIYLIGHYFYGYPTSPSYKMIIGVKNINILFWYLLWSLSTPNILIDFVGPGLKLNHVFLEVAKTNGWTYFIFFPLFVISFIFVLISVLLIQIRKNIFTDTKLIVFGILWFIIGLLPLIVFPLHRLATEQSFSLIGLSLILGLIIYKGINNKILLKAISVLSLIVYLIVATNSIYLARRTHWVINSAEKAKNVVVFFKNNYSDIPKDTIVYFKNGIVKIPEYGSSRQIYLALGNGIGLKLILNRQDLSFFYEDVNPLPENLKESANVLTLDASTFLGY</sequence>
<name>A0A2H0NGX9_9BACT</name>
<feature type="transmembrane region" description="Helical" evidence="1">
    <location>
        <begin position="345"/>
        <end position="361"/>
    </location>
</feature>
<feature type="transmembrane region" description="Helical" evidence="1">
    <location>
        <begin position="84"/>
        <end position="101"/>
    </location>
</feature>
<proteinExistence type="predicted"/>
<dbReference type="PANTHER" id="PTHR44216">
    <property type="entry name" value="PROTEIN O-MANNOSYL-TRANSFERASE TMTC2"/>
    <property type="match status" value="1"/>
</dbReference>
<feature type="transmembrane region" description="Helical" evidence="1">
    <location>
        <begin position="285"/>
        <end position="306"/>
    </location>
</feature>
<reference evidence="2 3" key="1">
    <citation type="submission" date="2017-09" db="EMBL/GenBank/DDBJ databases">
        <title>Depth-based differentiation of microbial function through sediment-hosted aquifers and enrichment of novel symbionts in the deep terrestrial subsurface.</title>
        <authorList>
            <person name="Probst A.J."/>
            <person name="Ladd B."/>
            <person name="Jarett J.K."/>
            <person name="Geller-Mcgrath D.E."/>
            <person name="Sieber C.M."/>
            <person name="Emerson J.B."/>
            <person name="Anantharaman K."/>
            <person name="Thomas B.C."/>
            <person name="Malmstrom R."/>
            <person name="Stieglmeier M."/>
            <person name="Klingl A."/>
            <person name="Woyke T."/>
            <person name="Ryan C.M."/>
            <person name="Banfield J.F."/>
        </authorList>
    </citation>
    <scope>NUCLEOTIDE SEQUENCE [LARGE SCALE GENOMIC DNA]</scope>
    <source>
        <strain evidence="2">CG11_big_fil_rev_8_21_14_0_20_37_11</strain>
    </source>
</reference>
<dbReference type="Proteomes" id="UP000230707">
    <property type="component" value="Unassembled WGS sequence"/>
</dbReference>
<evidence type="ECO:0000313" key="3">
    <source>
        <dbReference type="Proteomes" id="UP000230707"/>
    </source>
</evidence>
<accession>A0A2H0NGX9</accession>
<dbReference type="GO" id="GO:0000030">
    <property type="term" value="F:mannosyltransferase activity"/>
    <property type="evidence" value="ECO:0007669"/>
    <property type="project" value="TreeGrafter"/>
</dbReference>
<dbReference type="InterPro" id="IPR052384">
    <property type="entry name" value="TMTC_O-mannosyltransferase"/>
</dbReference>
<keyword evidence="1" id="KW-0812">Transmembrane</keyword>
<organism evidence="2 3">
    <name type="scientific">Candidatus Gottesmanbacteria bacterium CG11_big_fil_rev_8_21_14_0_20_37_11</name>
    <dbReference type="NCBI Taxonomy" id="1974575"/>
    <lineage>
        <taxon>Bacteria</taxon>
        <taxon>Candidatus Gottesmaniibacteriota</taxon>
    </lineage>
</organism>
<feature type="transmembrane region" description="Helical" evidence="1">
    <location>
        <begin position="12"/>
        <end position="32"/>
    </location>
</feature>